<name>A0A383SA30_9ACTN</name>
<dbReference type="EMBL" id="UNQJ01000021">
    <property type="protein sequence ID" value="SYZ34264.1"/>
    <property type="molecule type" value="Genomic_DNA"/>
</dbReference>
<dbReference type="Proteomes" id="UP000263928">
    <property type="component" value="Unassembled WGS sequence"/>
</dbReference>
<dbReference type="Pfam" id="PF05973">
    <property type="entry name" value="Gp49"/>
    <property type="match status" value="1"/>
</dbReference>
<reference evidence="2" key="1">
    <citation type="submission" date="2018-08" db="EMBL/GenBank/DDBJ databases">
        <authorList>
            <person name="Hornung B."/>
        </authorList>
    </citation>
    <scope>NUCLEOTIDE SEQUENCE [LARGE SCALE GENOMIC DNA]</scope>
</reference>
<keyword evidence="2" id="KW-1185">Reference proteome</keyword>
<evidence type="ECO:0000313" key="2">
    <source>
        <dbReference type="Proteomes" id="UP000263928"/>
    </source>
</evidence>
<gene>
    <name evidence="1" type="ORF">PROPAUS_2269</name>
</gene>
<dbReference type="AlphaFoldDB" id="A0A383SA30"/>
<proteinExistence type="predicted"/>
<evidence type="ECO:0000313" key="1">
    <source>
        <dbReference type="EMBL" id="SYZ34264.1"/>
    </source>
</evidence>
<accession>A0A383SA30</accession>
<organism evidence="1 2">
    <name type="scientific">Propionibacterium australiense</name>
    <dbReference type="NCBI Taxonomy" id="119981"/>
    <lineage>
        <taxon>Bacteria</taxon>
        <taxon>Bacillati</taxon>
        <taxon>Actinomycetota</taxon>
        <taxon>Actinomycetes</taxon>
        <taxon>Propionibacteriales</taxon>
        <taxon>Propionibacteriaceae</taxon>
        <taxon>Propionibacterium</taxon>
    </lineage>
</organism>
<dbReference type="InterPro" id="IPR009241">
    <property type="entry name" value="HigB-like"/>
</dbReference>
<sequence>MNRASDILLARYPFKSMLRRVRWTVEFSDEVRSWYVGLSPAGKATADRILERLATQGNMLRMPHSRSLGGGLYELRFACENVNQRITYVFELDRRAVTLTAFRKQRQNERGEILRARRAQAARHAAEATKRRGEGR</sequence>
<protein>
    <submittedName>
        <fullName evidence="1">Phage derived protein Gp49-like (DUF891)</fullName>
    </submittedName>
</protein>